<dbReference type="InterPro" id="IPR026284">
    <property type="entry name" value="A2MG_proteobact"/>
</dbReference>
<dbReference type="PROSITE" id="PS51257">
    <property type="entry name" value="PROKAR_LIPOPROTEIN"/>
    <property type="match status" value="1"/>
</dbReference>
<dbReference type="Pfam" id="PF17973">
    <property type="entry name" value="bMG10"/>
    <property type="match status" value="1"/>
</dbReference>
<dbReference type="InterPro" id="IPR008930">
    <property type="entry name" value="Terpenoid_cyclase/PrenylTrfase"/>
</dbReference>
<keyword evidence="2 4" id="KW-0732">Signal</keyword>
<comment type="similarity">
    <text evidence="1">Belongs to the protease inhibitor I39 (alpha-2-macroglobulin) family. Bacterial alpha-2-macroglobulin subfamily.</text>
</comment>
<feature type="domain" description="Alpha-2-macroglobulin" evidence="6">
    <location>
        <begin position="950"/>
        <end position="1039"/>
    </location>
</feature>
<dbReference type="RefSeq" id="WP_057638806.1">
    <property type="nucleotide sequence ID" value="NZ_LDJM01000036.1"/>
</dbReference>
<keyword evidence="3" id="KW-0646">Protease inhibitor</keyword>
<dbReference type="Pfam" id="PF17962">
    <property type="entry name" value="bMG6"/>
    <property type="match status" value="1"/>
</dbReference>
<dbReference type="InterPro" id="IPR001599">
    <property type="entry name" value="Macroglobln_a2"/>
</dbReference>
<gene>
    <name evidence="7" type="ORF">ABB30_13220</name>
</gene>
<dbReference type="InterPro" id="IPR041246">
    <property type="entry name" value="Bact_MG10"/>
</dbReference>
<dbReference type="InterPro" id="IPR041462">
    <property type="entry name" value="Bact_A2M_MG6"/>
</dbReference>
<keyword evidence="8" id="KW-1185">Reference proteome</keyword>
<dbReference type="PANTHER" id="PTHR40094:SF1">
    <property type="entry name" value="UBIQUITIN DOMAIN-CONTAINING PROTEIN"/>
    <property type="match status" value="1"/>
</dbReference>
<dbReference type="Proteomes" id="UP000050956">
    <property type="component" value="Unassembled WGS sequence"/>
</dbReference>
<dbReference type="SMART" id="SM01360">
    <property type="entry name" value="A2M"/>
    <property type="match status" value="1"/>
</dbReference>
<dbReference type="InterPro" id="IPR011625">
    <property type="entry name" value="A2M_N_BRD"/>
</dbReference>
<keyword evidence="3" id="KW-0472">Membrane</keyword>
<evidence type="ECO:0000259" key="5">
    <source>
        <dbReference type="SMART" id="SM01359"/>
    </source>
</evidence>
<dbReference type="SMART" id="SM01419">
    <property type="entry name" value="Thiol-ester_cl"/>
    <property type="match status" value="1"/>
</dbReference>
<dbReference type="Pfam" id="PF07703">
    <property type="entry name" value="A2M_BRD"/>
    <property type="match status" value="1"/>
</dbReference>
<comment type="caution">
    <text evidence="7">The sequence shown here is derived from an EMBL/GenBank/DDBJ whole genome shotgun (WGS) entry which is preliminary data.</text>
</comment>
<dbReference type="CDD" id="cd02891">
    <property type="entry name" value="A2M_like"/>
    <property type="match status" value="1"/>
</dbReference>
<dbReference type="STRING" id="336566.ABB30_13220"/>
<feature type="domain" description="Alpha-2-macroglobulin bait region" evidence="5">
    <location>
        <begin position="743"/>
        <end position="886"/>
    </location>
</feature>
<evidence type="ECO:0000256" key="3">
    <source>
        <dbReference type="PIRNR" id="PIRNR038980"/>
    </source>
</evidence>
<comment type="function">
    <text evidence="3">Protects the bacterial cell from host peptidases.</text>
</comment>
<dbReference type="Pfam" id="PF21142">
    <property type="entry name" value="A2M_bMG2"/>
    <property type="match status" value="1"/>
</dbReference>
<keyword evidence="3" id="KW-1003">Cell membrane</keyword>
<organism evidence="7 8">
    <name type="scientific">Stenotrophomonas ginsengisoli</name>
    <dbReference type="NCBI Taxonomy" id="336566"/>
    <lineage>
        <taxon>Bacteria</taxon>
        <taxon>Pseudomonadati</taxon>
        <taxon>Pseudomonadota</taxon>
        <taxon>Gammaproteobacteria</taxon>
        <taxon>Lysobacterales</taxon>
        <taxon>Lysobacteraceae</taxon>
        <taxon>Stenotrophomonas</taxon>
    </lineage>
</organism>
<dbReference type="PATRIC" id="fig|336566.3.peg.2152"/>
<evidence type="ECO:0000256" key="4">
    <source>
        <dbReference type="SAM" id="SignalP"/>
    </source>
</evidence>
<dbReference type="PANTHER" id="PTHR40094">
    <property type="entry name" value="ALPHA-2-MACROGLOBULIN HOMOLOG"/>
    <property type="match status" value="1"/>
</dbReference>
<dbReference type="InterPro" id="IPR051802">
    <property type="entry name" value="YfhM-like"/>
</dbReference>
<evidence type="ECO:0000256" key="2">
    <source>
        <dbReference type="ARBA" id="ARBA00022729"/>
    </source>
</evidence>
<dbReference type="Pfam" id="PF01835">
    <property type="entry name" value="MG2"/>
    <property type="match status" value="1"/>
</dbReference>
<accession>A0A0R0CYX1</accession>
<dbReference type="EMBL" id="LDJM01000036">
    <property type="protein sequence ID" value="KRG74956.1"/>
    <property type="molecule type" value="Genomic_DNA"/>
</dbReference>
<proteinExistence type="inferred from homology"/>
<dbReference type="Pfam" id="PF00207">
    <property type="entry name" value="A2M"/>
    <property type="match status" value="1"/>
</dbReference>
<dbReference type="InterPro" id="IPR049120">
    <property type="entry name" value="A2M_bMG2"/>
</dbReference>
<dbReference type="InterPro" id="IPR041203">
    <property type="entry name" value="Bact_A2M_MG5"/>
</dbReference>
<protein>
    <recommendedName>
        <fullName evidence="3">Alpha-2-macroglobulin</fullName>
    </recommendedName>
</protein>
<reference evidence="7 8" key="1">
    <citation type="submission" date="2015-05" db="EMBL/GenBank/DDBJ databases">
        <title>Genome sequencing and analysis of members of genus Stenotrophomonas.</title>
        <authorList>
            <person name="Patil P.P."/>
            <person name="Midha S."/>
            <person name="Patil P.B."/>
        </authorList>
    </citation>
    <scope>NUCLEOTIDE SEQUENCE [LARGE SCALE GENOMIC DNA]</scope>
    <source>
        <strain evidence="7 8">DSM 24757</strain>
    </source>
</reference>
<dbReference type="PIRSF" id="PIRSF038980">
    <property type="entry name" value="A2M_bac"/>
    <property type="match status" value="1"/>
</dbReference>
<feature type="signal peptide" evidence="4">
    <location>
        <begin position="1"/>
        <end position="19"/>
    </location>
</feature>
<dbReference type="Pfam" id="PF17972">
    <property type="entry name" value="bMG5"/>
    <property type="match status" value="1"/>
</dbReference>
<dbReference type="Pfam" id="PF11974">
    <property type="entry name" value="bMG3"/>
    <property type="match status" value="1"/>
</dbReference>
<evidence type="ECO:0000313" key="8">
    <source>
        <dbReference type="Proteomes" id="UP000050956"/>
    </source>
</evidence>
<sequence length="1634" mass="177108">MSMCARWAGMVLLLGLVLASGCKRDPGGVLPAVSGERIATTRDAVEGFGLVSAYPESDSDGVSLVLEFSQRLLPTQEFDKLLQVAGHKGEPSSWALDDDGLRLRYPFVQANTQYQVSIDAALQNVDGQALGQARSVDVHSGQLPPAASFASQGSVLPARDSRGLPVVSVNVADIDVEFLRVRESALPAFLRQYQRAGARGSWELDSRYNGKKPLAELADPVYVTRFALDTKPNERAVSYLPIGQISQLREPGLYFALLKRTGNYEQEWETAFFSVTDIGLHVRAYGERLFVHAASLASGQPLGDVQLRILDAKGEPLLRAQTDRHGNALLDYQLDAAHVLLAGLGKDQSLLAFNQPALDLSEFSVAGRRNAWFDVFAWSGRDLYRPGETLRISALLRDQDGKPVAGPDKGAQALFASLKQPDGKLFRQARLQPDAQGYVLFEQALPADVPTGRWQLEFRTEPDSRELVQAMSLRIEEFLPERMKLELDSSAATLGRENVFPLSAQAAYLYGAPAGGNRFTGRLALSVASTPLEGKLPGYVFGDATVNLPAASNEDLIDVTLPADGRWQERLALPAEALAAKTPILASFNASVHETGGRAVNRSLSRVLWPAPQLIGIRPLFELKDGADINAKAGFALLRVDAQGRPQAVAGAEVSLVREQRDYHWTLQDGRWSYDFNRRYQTVQTRKLDLGAEPVNVEFAVEWGDYRLEVRDPATGLVTRLPFRAGWNWNDGNRGLDARPDKVKLALDKTAYRAGDTLKVQVTAPQRGHGLLLVESDRLLHVQPIELKPDGSFEVPVTADWERHDVYLTALVLRGGSASSRVTPARALGVVHVPMDRRARSVPVQLQAPAQMQPGRAMTVNLQVPALAGKRAHATVSAVDVGITNITRYPVPDAAAHFFAQRRLGIDAIDLYGRVIESFEGVMGKLRFGGDMALDALPQARRPTARVQTVDLFSGPVQLDARGQVSVRLDVPDFNGSLRVSTLVYGDDHYGQASAETVVRAPVVAEASMPRVLAPGDRSALTLDVQNFSGKPGRFQVQVQAEGPLQVEGGHQTLELADGAKKTLRFALQAQPGHEVAKVRVRVQGNGVESSREYELPVRAPWPQVVLTASQAVAAGAQGRFDPDMAAGLLPGSLLARMQVSPVPPIPYASALQGLLDYPYGCAEQTTSRGWAALLLDQATAGAMGMPGLQADERRARLEGSFARLAALQGGNGHFSMWGGSDGSDALLTPHVAEFLLRARQAGFAVPAHVLDKALERLKEDLLSNSQMFYGQSQRDHLRLAYRAHAAYVLARVNQAPLGTLRTLYDNELKQAVGPLPAAHLGAALALQGDRNRGQAAMRQALDRVAARPTELNDYGSAVRDRSLVLALALEHDLAGNSAAALEVSRELQARAGGGRLWLSTQEQIALARLGERLLAGSNARLQGQFVLGGKAEPVNDARQFVRQLDAAQLASGASWQAAAGGTVYASYEVAGIPRQAPAFDERQVRVLRDYFHPDGTRFDGGRLREGQLLVARVSITANRSMPQALLTDLLPAGLELENFNLSDPRQWADVRIDGVAVSERGEQASVRYEGLLDDRYVAALRLSAGSTARVYYLVRAVSPGQYQVPPPLVEDMYRPQLRGVGKAAPASIEVVGP</sequence>
<evidence type="ECO:0000313" key="7">
    <source>
        <dbReference type="EMBL" id="KRG74956.1"/>
    </source>
</evidence>
<dbReference type="SMART" id="SM01359">
    <property type="entry name" value="A2M_N_2"/>
    <property type="match status" value="1"/>
</dbReference>
<feature type="chain" id="PRO_5006394819" description="Alpha-2-macroglobulin" evidence="4">
    <location>
        <begin position="20"/>
        <end position="1634"/>
    </location>
</feature>
<dbReference type="InterPro" id="IPR021868">
    <property type="entry name" value="Alpha_2_Macroglob_MG3"/>
</dbReference>
<dbReference type="InterPro" id="IPR002890">
    <property type="entry name" value="MG2"/>
</dbReference>
<name>A0A0R0CYX1_9GAMM</name>
<evidence type="ECO:0000256" key="1">
    <source>
        <dbReference type="ARBA" id="ARBA00010556"/>
    </source>
</evidence>
<dbReference type="SUPFAM" id="SSF48239">
    <property type="entry name" value="Terpenoid cyclases/Protein prenyltransferases"/>
    <property type="match status" value="1"/>
</dbReference>
<dbReference type="InterPro" id="IPR047565">
    <property type="entry name" value="Alpha-macroglob_thiol-ester_cl"/>
</dbReference>
<dbReference type="Gene3D" id="2.60.40.1930">
    <property type="match status" value="1"/>
</dbReference>
<dbReference type="GO" id="GO:0004866">
    <property type="term" value="F:endopeptidase inhibitor activity"/>
    <property type="evidence" value="ECO:0007669"/>
    <property type="project" value="UniProtKB-UniRule"/>
</dbReference>
<dbReference type="Gene3D" id="1.50.10.20">
    <property type="match status" value="1"/>
</dbReference>
<evidence type="ECO:0000259" key="6">
    <source>
        <dbReference type="SMART" id="SM01360"/>
    </source>
</evidence>